<dbReference type="InterPro" id="IPR001647">
    <property type="entry name" value="HTH_TetR"/>
</dbReference>
<accession>A0A3T0SZ95</accession>
<dbReference type="KEGG" id="rfs:C1I64_06335"/>
<evidence type="ECO:0000313" key="8">
    <source>
        <dbReference type="Proteomes" id="UP000285317"/>
    </source>
</evidence>
<evidence type="ECO:0000313" key="7">
    <source>
        <dbReference type="EMBL" id="AZZ51701.1"/>
    </source>
</evidence>
<reference evidence="7 8" key="1">
    <citation type="submission" date="2018-03" db="EMBL/GenBank/DDBJ databases">
        <title>Bacteriophage NCPPB3778 and a type I-E CRISPR drive the evolution of the US Biological Select Agent, Rathayibacter toxicus.</title>
        <authorList>
            <person name="Davis E.W.II."/>
            <person name="Tabima J.F."/>
            <person name="Weisberg A.J."/>
            <person name="Dantas Lopes L."/>
            <person name="Wiseman M.S."/>
            <person name="Wiseman M.S."/>
            <person name="Pupko T."/>
            <person name="Belcher M.S."/>
            <person name="Sechler A.J."/>
            <person name="Tancos M.A."/>
            <person name="Schroeder B.K."/>
            <person name="Murray T.D."/>
            <person name="Luster D.G."/>
            <person name="Schneider W.L."/>
            <person name="Rogers E."/>
            <person name="Andreote F.D."/>
            <person name="Grunwald N.J."/>
            <person name="Putnam M.L."/>
            <person name="Chang J.H."/>
        </authorList>
    </citation>
    <scope>NUCLEOTIDE SEQUENCE [LARGE SCALE GENOMIC DNA]</scope>
    <source>
        <strain evidence="7 8">DSM 15932</strain>
    </source>
</reference>
<keyword evidence="2 4" id="KW-0238">DNA-binding</keyword>
<evidence type="ECO:0000256" key="2">
    <source>
        <dbReference type="ARBA" id="ARBA00023125"/>
    </source>
</evidence>
<gene>
    <name evidence="7" type="ORF">C1I64_06335</name>
</gene>
<evidence type="ECO:0000256" key="3">
    <source>
        <dbReference type="ARBA" id="ARBA00023163"/>
    </source>
</evidence>
<name>A0A3T0SZ95_9MICO</name>
<keyword evidence="1" id="KW-0805">Transcription regulation</keyword>
<protein>
    <submittedName>
        <fullName evidence="7">TetR/AcrR family transcriptional regulator</fullName>
    </submittedName>
</protein>
<dbReference type="SUPFAM" id="SSF48498">
    <property type="entry name" value="Tetracyclin repressor-like, C-terminal domain"/>
    <property type="match status" value="1"/>
</dbReference>
<dbReference type="SUPFAM" id="SSF46689">
    <property type="entry name" value="Homeodomain-like"/>
    <property type="match status" value="1"/>
</dbReference>
<evidence type="ECO:0000256" key="5">
    <source>
        <dbReference type="SAM" id="MobiDB-lite"/>
    </source>
</evidence>
<sequence length="203" mass="22604">MTTETEQTDAPTRGRRGPYASTPARRAEIVRAASASFAEHGFERASLRDIASRANLTHAALLRHFATKDELLLEALRQRDADDIALAERILASEHSPEQVLSSVFAEEFAHPEQQRNWLAITIAATDPGHPAHDFFVQRRDRVRGYFSTTRLAAAQDGEEVTADEKITLVLAMIDGLRIQSLLDPDRRALPLLDVFLRLIASP</sequence>
<dbReference type="PROSITE" id="PS50977">
    <property type="entry name" value="HTH_TETR_2"/>
    <property type="match status" value="1"/>
</dbReference>
<dbReference type="InterPro" id="IPR036271">
    <property type="entry name" value="Tet_transcr_reg_TetR-rel_C_sf"/>
</dbReference>
<feature type="region of interest" description="Disordered" evidence="5">
    <location>
        <begin position="1"/>
        <end position="22"/>
    </location>
</feature>
<organism evidence="7 8">
    <name type="scientific">Rathayibacter festucae DSM 15932</name>
    <dbReference type="NCBI Taxonomy" id="1328866"/>
    <lineage>
        <taxon>Bacteria</taxon>
        <taxon>Bacillati</taxon>
        <taxon>Actinomycetota</taxon>
        <taxon>Actinomycetes</taxon>
        <taxon>Micrococcales</taxon>
        <taxon>Microbacteriaceae</taxon>
        <taxon>Rathayibacter</taxon>
    </lineage>
</organism>
<dbReference type="EMBL" id="CP028137">
    <property type="protein sequence ID" value="AZZ51701.1"/>
    <property type="molecule type" value="Genomic_DNA"/>
</dbReference>
<dbReference type="Proteomes" id="UP000285317">
    <property type="component" value="Chromosome"/>
</dbReference>
<evidence type="ECO:0000259" key="6">
    <source>
        <dbReference type="PROSITE" id="PS50977"/>
    </source>
</evidence>
<dbReference type="RefSeq" id="WP_127886598.1">
    <property type="nucleotide sequence ID" value="NZ_CP028137.1"/>
</dbReference>
<dbReference type="PANTHER" id="PTHR47506:SF6">
    <property type="entry name" value="HTH-TYPE TRANSCRIPTIONAL REPRESSOR NEMR"/>
    <property type="match status" value="1"/>
</dbReference>
<dbReference type="AlphaFoldDB" id="A0A3T0SZ95"/>
<feature type="DNA-binding region" description="H-T-H motif" evidence="4">
    <location>
        <begin position="46"/>
        <end position="65"/>
    </location>
</feature>
<feature type="compositionally biased region" description="Polar residues" evidence="5">
    <location>
        <begin position="1"/>
        <end position="10"/>
    </location>
</feature>
<dbReference type="Gene3D" id="1.10.357.10">
    <property type="entry name" value="Tetracycline Repressor, domain 2"/>
    <property type="match status" value="1"/>
</dbReference>
<keyword evidence="3" id="KW-0804">Transcription</keyword>
<proteinExistence type="predicted"/>
<dbReference type="InterPro" id="IPR009057">
    <property type="entry name" value="Homeodomain-like_sf"/>
</dbReference>
<dbReference type="GO" id="GO:0003677">
    <property type="term" value="F:DNA binding"/>
    <property type="evidence" value="ECO:0007669"/>
    <property type="project" value="UniProtKB-UniRule"/>
</dbReference>
<dbReference type="Pfam" id="PF00440">
    <property type="entry name" value="TetR_N"/>
    <property type="match status" value="1"/>
</dbReference>
<dbReference type="PRINTS" id="PR00455">
    <property type="entry name" value="HTHTETR"/>
</dbReference>
<feature type="domain" description="HTH tetR-type" evidence="6">
    <location>
        <begin position="23"/>
        <end position="83"/>
    </location>
</feature>
<dbReference type="PANTHER" id="PTHR47506">
    <property type="entry name" value="TRANSCRIPTIONAL REGULATORY PROTEIN"/>
    <property type="match status" value="1"/>
</dbReference>
<evidence type="ECO:0000256" key="4">
    <source>
        <dbReference type="PROSITE-ProRule" id="PRU00335"/>
    </source>
</evidence>
<evidence type="ECO:0000256" key="1">
    <source>
        <dbReference type="ARBA" id="ARBA00023015"/>
    </source>
</evidence>